<dbReference type="InterPro" id="IPR011545">
    <property type="entry name" value="DEAD/DEAH_box_helicase_dom"/>
</dbReference>
<comment type="similarity">
    <text evidence="3 15">Belongs to the helicase family. RecQ subfamily.</text>
</comment>
<comment type="catalytic activity">
    <reaction evidence="13 15">
        <text>Couples ATP hydrolysis with the unwinding of duplex DNA by translocating in the 3'-5' direction.</text>
        <dbReference type="EC" id="5.6.2.4"/>
    </reaction>
</comment>
<dbReference type="Pfam" id="PF00271">
    <property type="entry name" value="Helicase_C"/>
    <property type="match status" value="1"/>
</dbReference>
<keyword evidence="4" id="KW-0479">Metal-binding</keyword>
<evidence type="ECO:0000256" key="6">
    <source>
        <dbReference type="ARBA" id="ARBA00022801"/>
    </source>
</evidence>
<dbReference type="EMBL" id="LJIJ01002416">
    <property type="protein sequence ID" value="ODM89726.1"/>
    <property type="molecule type" value="Genomic_DNA"/>
</dbReference>
<feature type="coiled-coil region" evidence="16">
    <location>
        <begin position="1"/>
        <end position="49"/>
    </location>
</feature>
<dbReference type="GO" id="GO:0016887">
    <property type="term" value="F:ATP hydrolysis activity"/>
    <property type="evidence" value="ECO:0007669"/>
    <property type="project" value="RHEA"/>
</dbReference>
<dbReference type="InterPro" id="IPR036388">
    <property type="entry name" value="WH-like_DNA-bd_sf"/>
</dbReference>
<dbReference type="NCBIfam" id="TIGR00614">
    <property type="entry name" value="recQ_fam"/>
    <property type="match status" value="1"/>
</dbReference>
<dbReference type="InterPro" id="IPR004589">
    <property type="entry name" value="DNA_helicase_ATP-dep_RecQ"/>
</dbReference>
<gene>
    <name evidence="20" type="ORF">Ocin01_16955</name>
</gene>
<dbReference type="GO" id="GO:0003677">
    <property type="term" value="F:DNA binding"/>
    <property type="evidence" value="ECO:0007669"/>
    <property type="project" value="UniProtKB-KW"/>
</dbReference>
<dbReference type="PROSITE" id="PS51192">
    <property type="entry name" value="HELICASE_ATP_BIND_1"/>
    <property type="match status" value="1"/>
</dbReference>
<organism evidence="20 21">
    <name type="scientific">Orchesella cincta</name>
    <name type="common">Springtail</name>
    <name type="synonym">Podura cincta</name>
    <dbReference type="NCBI Taxonomy" id="48709"/>
    <lineage>
        <taxon>Eukaryota</taxon>
        <taxon>Metazoa</taxon>
        <taxon>Ecdysozoa</taxon>
        <taxon>Arthropoda</taxon>
        <taxon>Hexapoda</taxon>
        <taxon>Collembola</taxon>
        <taxon>Entomobryomorpha</taxon>
        <taxon>Entomobryoidea</taxon>
        <taxon>Orchesellidae</taxon>
        <taxon>Orchesellinae</taxon>
        <taxon>Orchesella</taxon>
    </lineage>
</organism>
<evidence type="ECO:0000256" key="13">
    <source>
        <dbReference type="ARBA" id="ARBA00034617"/>
    </source>
</evidence>
<comment type="catalytic activity">
    <reaction evidence="14 15">
        <text>ATP + H2O = ADP + phosphate + H(+)</text>
        <dbReference type="Rhea" id="RHEA:13065"/>
        <dbReference type="ChEBI" id="CHEBI:15377"/>
        <dbReference type="ChEBI" id="CHEBI:15378"/>
        <dbReference type="ChEBI" id="CHEBI:30616"/>
        <dbReference type="ChEBI" id="CHEBI:43474"/>
        <dbReference type="ChEBI" id="CHEBI:456216"/>
    </reaction>
</comment>
<comment type="subcellular location">
    <subcellularLocation>
        <location evidence="2 15">Nucleus</location>
    </subcellularLocation>
</comment>
<feature type="region of interest" description="Disordered" evidence="17">
    <location>
        <begin position="563"/>
        <end position="605"/>
    </location>
</feature>
<evidence type="ECO:0000256" key="3">
    <source>
        <dbReference type="ARBA" id="ARBA00005446"/>
    </source>
</evidence>
<dbReference type="GO" id="GO:0005524">
    <property type="term" value="F:ATP binding"/>
    <property type="evidence" value="ECO:0007669"/>
    <property type="project" value="UniProtKB-KW"/>
</dbReference>
<keyword evidence="16" id="KW-0175">Coiled coil</keyword>
<evidence type="ECO:0000313" key="21">
    <source>
        <dbReference type="Proteomes" id="UP000094527"/>
    </source>
</evidence>
<dbReference type="Proteomes" id="UP000094527">
    <property type="component" value="Unassembled WGS sequence"/>
</dbReference>
<dbReference type="AlphaFoldDB" id="A0A1D2M9R8"/>
<feature type="domain" description="Helicase ATP-binding" evidence="18">
    <location>
        <begin position="67"/>
        <end position="242"/>
    </location>
</feature>
<dbReference type="GO" id="GO:0005694">
    <property type="term" value="C:chromosome"/>
    <property type="evidence" value="ECO:0007669"/>
    <property type="project" value="TreeGrafter"/>
</dbReference>
<evidence type="ECO:0000313" key="20">
    <source>
        <dbReference type="EMBL" id="ODM89726.1"/>
    </source>
</evidence>
<evidence type="ECO:0000256" key="15">
    <source>
        <dbReference type="RuleBase" id="RU364117"/>
    </source>
</evidence>
<dbReference type="GO" id="GO:0000724">
    <property type="term" value="P:double-strand break repair via homologous recombination"/>
    <property type="evidence" value="ECO:0007669"/>
    <property type="project" value="TreeGrafter"/>
</dbReference>
<dbReference type="Pfam" id="PF16124">
    <property type="entry name" value="RecQ_Zn_bind"/>
    <property type="match status" value="1"/>
</dbReference>
<comment type="caution">
    <text evidence="20">The sequence shown here is derived from an EMBL/GenBank/DDBJ whole genome shotgun (WGS) entry which is preliminary data.</text>
</comment>
<keyword evidence="11" id="KW-0413">Isomerase</keyword>
<keyword evidence="21" id="KW-1185">Reference proteome</keyword>
<dbReference type="InterPro" id="IPR002464">
    <property type="entry name" value="DNA/RNA_helicase_DEAH_CS"/>
</dbReference>
<keyword evidence="12 15" id="KW-0539">Nucleus</keyword>
<evidence type="ECO:0000256" key="7">
    <source>
        <dbReference type="ARBA" id="ARBA00022806"/>
    </source>
</evidence>
<evidence type="ECO:0000256" key="11">
    <source>
        <dbReference type="ARBA" id="ARBA00023235"/>
    </source>
</evidence>
<dbReference type="FunFam" id="3.40.50.300:FF:000596">
    <property type="entry name" value="ATP-dependent DNA helicase"/>
    <property type="match status" value="1"/>
</dbReference>
<evidence type="ECO:0000256" key="17">
    <source>
        <dbReference type="SAM" id="MobiDB-lite"/>
    </source>
</evidence>
<dbReference type="EC" id="5.6.2.4" evidence="15"/>
<evidence type="ECO:0000256" key="4">
    <source>
        <dbReference type="ARBA" id="ARBA00022723"/>
    </source>
</evidence>
<keyword evidence="10" id="KW-0238">DNA-binding</keyword>
<dbReference type="FunFam" id="3.40.50.300:FF:001389">
    <property type="entry name" value="ATP-dependent DNA helicase RecQ"/>
    <property type="match status" value="1"/>
</dbReference>
<dbReference type="GO" id="GO:0046872">
    <property type="term" value="F:metal ion binding"/>
    <property type="evidence" value="ECO:0007669"/>
    <property type="project" value="UniProtKB-KW"/>
</dbReference>
<dbReference type="SMART" id="SM00487">
    <property type="entry name" value="DEXDc"/>
    <property type="match status" value="1"/>
</dbReference>
<evidence type="ECO:0000256" key="1">
    <source>
        <dbReference type="ARBA" id="ARBA00001947"/>
    </source>
</evidence>
<dbReference type="Gene3D" id="1.10.10.10">
    <property type="entry name" value="Winged helix-like DNA-binding domain superfamily/Winged helix DNA-binding domain"/>
    <property type="match status" value="1"/>
</dbReference>
<proteinExistence type="inferred from homology"/>
<evidence type="ECO:0000256" key="10">
    <source>
        <dbReference type="ARBA" id="ARBA00023125"/>
    </source>
</evidence>
<dbReference type="InterPro" id="IPR001650">
    <property type="entry name" value="Helicase_C-like"/>
</dbReference>
<dbReference type="GO" id="GO:0043138">
    <property type="term" value="F:3'-5' DNA helicase activity"/>
    <property type="evidence" value="ECO:0007669"/>
    <property type="project" value="UniProtKB-EC"/>
</dbReference>
<feature type="domain" description="Helicase C-terminal" evidence="19">
    <location>
        <begin position="268"/>
        <end position="413"/>
    </location>
</feature>
<dbReference type="GO" id="GO:0005737">
    <property type="term" value="C:cytoplasm"/>
    <property type="evidence" value="ECO:0007669"/>
    <property type="project" value="TreeGrafter"/>
</dbReference>
<accession>A0A1D2M9R8</accession>
<evidence type="ECO:0000256" key="2">
    <source>
        <dbReference type="ARBA" id="ARBA00004123"/>
    </source>
</evidence>
<sequence length="605" mass="69297">MMQLQEELRQTKDELTKVTETLKKLQVRKRELDKKVGDLKTELKLLNETESSWTKFEGESFSWSAELRKTMSGLDVILIMPTGGGKSLVFQLPAVLSEGVTIVVSPLISLMEDQLQGLKALGISSAVFNSQTDKDETKQIFNDMIDPRSSMKLLYVTPEKLAKSKRLMSQMEKMYRAGRFARLVIDEVHCCSQWGHDFRKDYTFLGIMKTQYPKTPILGLTATATCHVIVDVQKMLNIEGCLVFKDSFFRPNLKYEVRDVVSKDKAEDIVDLIKKRFEGQTGIIYCLTIKDCEDVCQKMRSLGIRARPYHAQLEPELRTKAQHGWYSGQYQVIVATVAFGMGINKLDVRFVIHHSMSKSLENYYQETGRAGRDGEKAYCILYYKFQDVFRASSLMFTEKNGVQNVYNMLRYSLDKDNCRKSLIAQHFGDSWDPSLCTEMCDNCDRSNKKVVKVKVYPILQDLMKLLTHASQIEERMTALKLMDAWFGKGNKKCRVDSVPVPKYEREVCERVIASLIVNGYLKEEFHFTPYSTISYLVPGSKMFTMDESTKALEYEIKIKEGDRGSLIPNKKGGSKTKEPVKKKRRISYSEEEDDAAGEIIDLDSD</sequence>
<evidence type="ECO:0000259" key="19">
    <source>
        <dbReference type="PROSITE" id="PS51194"/>
    </source>
</evidence>
<keyword evidence="7 15" id="KW-0347">Helicase</keyword>
<keyword evidence="5 15" id="KW-0547">Nucleotide-binding</keyword>
<dbReference type="InterPro" id="IPR014001">
    <property type="entry name" value="Helicase_ATP-bd"/>
</dbReference>
<dbReference type="Gene3D" id="3.40.50.300">
    <property type="entry name" value="P-loop containing nucleotide triphosphate hydrolases"/>
    <property type="match status" value="2"/>
</dbReference>
<dbReference type="PROSITE" id="PS51194">
    <property type="entry name" value="HELICASE_CTER"/>
    <property type="match status" value="1"/>
</dbReference>
<evidence type="ECO:0000256" key="9">
    <source>
        <dbReference type="ARBA" id="ARBA00022840"/>
    </source>
</evidence>
<dbReference type="InterPro" id="IPR032284">
    <property type="entry name" value="RecQ_Zn-bd"/>
</dbReference>
<keyword evidence="9 15" id="KW-0067">ATP-binding</keyword>
<keyword evidence="8" id="KW-0862">Zinc</keyword>
<dbReference type="PANTHER" id="PTHR13710:SF105">
    <property type="entry name" value="ATP-DEPENDENT DNA HELICASE Q1"/>
    <property type="match status" value="1"/>
</dbReference>
<keyword evidence="6 15" id="KW-0378">Hydrolase</keyword>
<dbReference type="GO" id="GO:0005634">
    <property type="term" value="C:nucleus"/>
    <property type="evidence" value="ECO:0007669"/>
    <property type="project" value="UniProtKB-SubCell"/>
</dbReference>
<protein>
    <recommendedName>
        <fullName evidence="15">ATP-dependent DNA helicase</fullName>
        <ecNumber evidence="15">5.6.2.4</ecNumber>
    </recommendedName>
</protein>
<name>A0A1D2M9R8_ORCCI</name>
<evidence type="ECO:0000256" key="14">
    <source>
        <dbReference type="ARBA" id="ARBA00049360"/>
    </source>
</evidence>
<dbReference type="SMART" id="SM00490">
    <property type="entry name" value="HELICc"/>
    <property type="match status" value="1"/>
</dbReference>
<dbReference type="OrthoDB" id="10261556at2759"/>
<dbReference type="STRING" id="48709.A0A1D2M9R8"/>
<evidence type="ECO:0000256" key="12">
    <source>
        <dbReference type="ARBA" id="ARBA00023242"/>
    </source>
</evidence>
<dbReference type="GO" id="GO:0009378">
    <property type="term" value="F:four-way junction helicase activity"/>
    <property type="evidence" value="ECO:0007669"/>
    <property type="project" value="TreeGrafter"/>
</dbReference>
<dbReference type="SUPFAM" id="SSF52540">
    <property type="entry name" value="P-loop containing nucleoside triphosphate hydrolases"/>
    <property type="match status" value="1"/>
</dbReference>
<dbReference type="CDD" id="cd18794">
    <property type="entry name" value="SF2_C_RecQ"/>
    <property type="match status" value="1"/>
</dbReference>
<comment type="cofactor">
    <cofactor evidence="1">
        <name>Zn(2+)</name>
        <dbReference type="ChEBI" id="CHEBI:29105"/>
    </cofactor>
</comment>
<evidence type="ECO:0000259" key="18">
    <source>
        <dbReference type="PROSITE" id="PS51192"/>
    </source>
</evidence>
<evidence type="ECO:0000256" key="16">
    <source>
        <dbReference type="SAM" id="Coils"/>
    </source>
</evidence>
<dbReference type="InterPro" id="IPR027417">
    <property type="entry name" value="P-loop_NTPase"/>
</dbReference>
<dbReference type="OMA" id="CYEIPAY"/>
<feature type="compositionally biased region" description="Acidic residues" evidence="17">
    <location>
        <begin position="589"/>
        <end position="605"/>
    </location>
</feature>
<dbReference type="Pfam" id="PF00270">
    <property type="entry name" value="DEAD"/>
    <property type="match status" value="1"/>
</dbReference>
<dbReference type="PROSITE" id="PS00690">
    <property type="entry name" value="DEAH_ATP_HELICASE"/>
    <property type="match status" value="1"/>
</dbReference>
<reference evidence="20 21" key="1">
    <citation type="journal article" date="2016" name="Genome Biol. Evol.">
        <title>Gene Family Evolution Reflects Adaptation to Soil Environmental Stressors in the Genome of the Collembolan Orchesella cincta.</title>
        <authorList>
            <person name="Faddeeva-Vakhrusheva A."/>
            <person name="Derks M.F."/>
            <person name="Anvar S.Y."/>
            <person name="Agamennone V."/>
            <person name="Suring W."/>
            <person name="Smit S."/>
            <person name="van Straalen N.M."/>
            <person name="Roelofs D."/>
        </authorList>
    </citation>
    <scope>NUCLEOTIDE SEQUENCE [LARGE SCALE GENOMIC DNA]</scope>
    <source>
        <tissue evidence="20">Mixed pool</tissue>
    </source>
</reference>
<dbReference type="PANTHER" id="PTHR13710">
    <property type="entry name" value="DNA HELICASE RECQ FAMILY MEMBER"/>
    <property type="match status" value="1"/>
</dbReference>
<evidence type="ECO:0000256" key="5">
    <source>
        <dbReference type="ARBA" id="ARBA00022741"/>
    </source>
</evidence>
<evidence type="ECO:0000256" key="8">
    <source>
        <dbReference type="ARBA" id="ARBA00022833"/>
    </source>
</evidence>